<organism evidence="1 2">
    <name type="scientific">Furculomyces boomerangus</name>
    <dbReference type="NCBI Taxonomy" id="61424"/>
    <lineage>
        <taxon>Eukaryota</taxon>
        <taxon>Fungi</taxon>
        <taxon>Fungi incertae sedis</taxon>
        <taxon>Zoopagomycota</taxon>
        <taxon>Kickxellomycotina</taxon>
        <taxon>Harpellomycetes</taxon>
        <taxon>Harpellales</taxon>
        <taxon>Harpellaceae</taxon>
        <taxon>Furculomyces</taxon>
    </lineage>
</organism>
<gene>
    <name evidence="1" type="ORF">BB559_000278</name>
</gene>
<name>A0A2T9Z5P5_9FUNG</name>
<proteinExistence type="predicted"/>
<keyword evidence="2" id="KW-1185">Reference proteome</keyword>
<evidence type="ECO:0000313" key="2">
    <source>
        <dbReference type="Proteomes" id="UP000245699"/>
    </source>
</evidence>
<evidence type="ECO:0000313" key="1">
    <source>
        <dbReference type="EMBL" id="PVU99917.1"/>
    </source>
</evidence>
<accession>A0A2T9Z5P5</accession>
<dbReference type="EMBL" id="MBFT01000012">
    <property type="protein sequence ID" value="PVU99917.1"/>
    <property type="molecule type" value="Genomic_DNA"/>
</dbReference>
<dbReference type="Proteomes" id="UP000245699">
    <property type="component" value="Unassembled WGS sequence"/>
</dbReference>
<sequence>MQCPFSSYCKKVDNMLISCIPIIPKTTVSVPSTTTFLPTLTSDSSLATTSLAAETGSGQEPTQIDVNATSTGALSTDSDVTIIVTEPPPTITETDQSVVTLFT</sequence>
<dbReference type="AlphaFoldDB" id="A0A2T9Z5P5"/>
<reference evidence="1 2" key="1">
    <citation type="journal article" date="2018" name="MBio">
        <title>Comparative Genomics Reveals the Core Gene Toolbox for the Fungus-Insect Symbiosis.</title>
        <authorList>
            <person name="Wang Y."/>
            <person name="Stata M."/>
            <person name="Wang W."/>
            <person name="Stajich J.E."/>
            <person name="White M.M."/>
            <person name="Moncalvo J.M."/>
        </authorList>
    </citation>
    <scope>NUCLEOTIDE SEQUENCE [LARGE SCALE GENOMIC DNA]</scope>
    <source>
        <strain evidence="1 2">AUS-77-4</strain>
    </source>
</reference>
<comment type="caution">
    <text evidence="1">The sequence shown here is derived from an EMBL/GenBank/DDBJ whole genome shotgun (WGS) entry which is preliminary data.</text>
</comment>
<protein>
    <submittedName>
        <fullName evidence="1">Uncharacterized protein</fullName>
    </submittedName>
</protein>